<dbReference type="Pfam" id="PF00583">
    <property type="entry name" value="Acetyltransf_1"/>
    <property type="match status" value="1"/>
</dbReference>
<sequence length="167" mass="18322">MTASQEKPTPARLRVRAAAPEDLDAIDAIEAASFAADRFARRNLARLLRRPTAAFLLAEEKNGAPVGYALLLFRKGAKAARLYSLAVAPAARGRGAARRLVDAAAALALKRGCGVLRLEVRESNRAARAMYESAGFRARGRKPNYYVDGETAFFMELRLDERMRATR</sequence>
<dbReference type="InterPro" id="IPR000182">
    <property type="entry name" value="GNAT_dom"/>
</dbReference>
<accession>A0A239PT85</accession>
<evidence type="ECO:0000256" key="1">
    <source>
        <dbReference type="ARBA" id="ARBA00022679"/>
    </source>
</evidence>
<dbReference type="Proteomes" id="UP000198346">
    <property type="component" value="Unassembled WGS sequence"/>
</dbReference>
<feature type="domain" description="N-acetyltransferase" evidence="3">
    <location>
        <begin position="13"/>
        <end position="160"/>
    </location>
</feature>
<dbReference type="PANTHER" id="PTHR43877:SF2">
    <property type="entry name" value="AMINOALKYLPHOSPHONATE N-ACETYLTRANSFERASE-RELATED"/>
    <property type="match status" value="1"/>
</dbReference>
<organism evidence="4 5">
    <name type="scientific">Amphiplicatus metriothermophilus</name>
    <dbReference type="NCBI Taxonomy" id="1519374"/>
    <lineage>
        <taxon>Bacteria</taxon>
        <taxon>Pseudomonadati</taxon>
        <taxon>Pseudomonadota</taxon>
        <taxon>Alphaproteobacteria</taxon>
        <taxon>Parvularculales</taxon>
        <taxon>Parvularculaceae</taxon>
        <taxon>Amphiplicatus</taxon>
    </lineage>
</organism>
<dbReference type="RefSeq" id="WP_089412236.1">
    <property type="nucleotide sequence ID" value="NZ_FZQA01000003.1"/>
</dbReference>
<evidence type="ECO:0000259" key="3">
    <source>
        <dbReference type="PROSITE" id="PS51186"/>
    </source>
</evidence>
<proteinExistence type="predicted"/>
<evidence type="ECO:0000313" key="5">
    <source>
        <dbReference type="Proteomes" id="UP000198346"/>
    </source>
</evidence>
<dbReference type="SUPFAM" id="SSF55729">
    <property type="entry name" value="Acyl-CoA N-acyltransferases (Nat)"/>
    <property type="match status" value="1"/>
</dbReference>
<protein>
    <submittedName>
        <fullName evidence="4">Ribosomal-protein-alanine acetyltransferase</fullName>
    </submittedName>
</protein>
<dbReference type="PROSITE" id="PS51186">
    <property type="entry name" value="GNAT"/>
    <property type="match status" value="1"/>
</dbReference>
<name>A0A239PT85_9PROT</name>
<gene>
    <name evidence="4" type="ORF">SAMN06297382_1769</name>
</gene>
<keyword evidence="1 4" id="KW-0808">Transferase</keyword>
<keyword evidence="5" id="KW-1185">Reference proteome</keyword>
<dbReference type="EMBL" id="FZQA01000003">
    <property type="protein sequence ID" value="SNT73370.1"/>
    <property type="molecule type" value="Genomic_DNA"/>
</dbReference>
<evidence type="ECO:0000256" key="2">
    <source>
        <dbReference type="ARBA" id="ARBA00023315"/>
    </source>
</evidence>
<reference evidence="4 5" key="1">
    <citation type="submission" date="2017-07" db="EMBL/GenBank/DDBJ databases">
        <authorList>
            <person name="Sun Z.S."/>
            <person name="Albrecht U."/>
            <person name="Echele G."/>
            <person name="Lee C.C."/>
        </authorList>
    </citation>
    <scope>NUCLEOTIDE SEQUENCE [LARGE SCALE GENOMIC DNA]</scope>
    <source>
        <strain evidence="4 5">CGMCC 1.12710</strain>
    </source>
</reference>
<dbReference type="PANTHER" id="PTHR43877">
    <property type="entry name" value="AMINOALKYLPHOSPHONATE N-ACETYLTRANSFERASE-RELATED-RELATED"/>
    <property type="match status" value="1"/>
</dbReference>
<keyword evidence="2" id="KW-0012">Acyltransferase</keyword>
<dbReference type="GO" id="GO:0016747">
    <property type="term" value="F:acyltransferase activity, transferring groups other than amino-acyl groups"/>
    <property type="evidence" value="ECO:0007669"/>
    <property type="project" value="InterPro"/>
</dbReference>
<dbReference type="AlphaFoldDB" id="A0A239PT85"/>
<dbReference type="Gene3D" id="3.40.630.30">
    <property type="match status" value="1"/>
</dbReference>
<dbReference type="OrthoDB" id="9803233at2"/>
<evidence type="ECO:0000313" key="4">
    <source>
        <dbReference type="EMBL" id="SNT73370.1"/>
    </source>
</evidence>
<dbReference type="InterPro" id="IPR050832">
    <property type="entry name" value="Bact_Acetyltransf"/>
</dbReference>
<dbReference type="InterPro" id="IPR016181">
    <property type="entry name" value="Acyl_CoA_acyltransferase"/>
</dbReference>